<dbReference type="InterPro" id="IPR058792">
    <property type="entry name" value="Beta-barrel_RND_2"/>
</dbReference>
<protein>
    <submittedName>
        <fullName evidence="5">Efflux RND transporter periplasmic adaptor subunit</fullName>
    </submittedName>
</protein>
<accession>A0AAJ1BI31</accession>
<evidence type="ECO:0000259" key="3">
    <source>
        <dbReference type="Pfam" id="PF25954"/>
    </source>
</evidence>
<evidence type="ECO:0000259" key="4">
    <source>
        <dbReference type="Pfam" id="PF25989"/>
    </source>
</evidence>
<dbReference type="SUPFAM" id="SSF111369">
    <property type="entry name" value="HlyD-like secretion proteins"/>
    <property type="match status" value="1"/>
</dbReference>
<comment type="similarity">
    <text evidence="1">Belongs to the membrane fusion protein (MFP) (TC 8.A.1) family.</text>
</comment>
<dbReference type="AlphaFoldDB" id="A0AAJ1BI31"/>
<keyword evidence="6" id="KW-1185">Reference proteome</keyword>
<reference evidence="5 6" key="1">
    <citation type="submission" date="2022-02" db="EMBL/GenBank/DDBJ databases">
        <title>The genome sequence of Shewanella sp. 3B26.</title>
        <authorList>
            <person name="Du J."/>
        </authorList>
    </citation>
    <scope>NUCLEOTIDE SEQUENCE [LARGE SCALE GENOMIC DNA]</scope>
    <source>
        <strain evidence="5 6">3B26</strain>
    </source>
</reference>
<dbReference type="Proteomes" id="UP001297581">
    <property type="component" value="Unassembled WGS sequence"/>
</dbReference>
<dbReference type="Gene3D" id="2.40.420.20">
    <property type="match status" value="1"/>
</dbReference>
<comment type="caution">
    <text evidence="5">The sequence shown here is derived from an EMBL/GenBank/DDBJ whole genome shotgun (WGS) entry which is preliminary data.</text>
</comment>
<feature type="domain" description="CusB-like beta-barrel" evidence="3">
    <location>
        <begin position="196"/>
        <end position="269"/>
    </location>
</feature>
<dbReference type="Gene3D" id="2.40.50.100">
    <property type="match status" value="1"/>
</dbReference>
<evidence type="ECO:0000259" key="2">
    <source>
        <dbReference type="Pfam" id="PF25917"/>
    </source>
</evidence>
<gene>
    <name evidence="5" type="ORF">MJ923_08275</name>
</gene>
<dbReference type="InterPro" id="IPR058637">
    <property type="entry name" value="YknX-like_C"/>
</dbReference>
<dbReference type="GO" id="GO:1990281">
    <property type="term" value="C:efflux pump complex"/>
    <property type="evidence" value="ECO:0007669"/>
    <property type="project" value="TreeGrafter"/>
</dbReference>
<dbReference type="EMBL" id="JAKUDL010000002">
    <property type="protein sequence ID" value="MCH4294302.1"/>
    <property type="molecule type" value="Genomic_DNA"/>
</dbReference>
<feature type="domain" description="YknX-like C-terminal permuted SH3-like" evidence="4">
    <location>
        <begin position="275"/>
        <end position="342"/>
    </location>
</feature>
<dbReference type="GO" id="GO:0015562">
    <property type="term" value="F:efflux transmembrane transporter activity"/>
    <property type="evidence" value="ECO:0007669"/>
    <property type="project" value="TreeGrafter"/>
</dbReference>
<name>A0AAJ1BI31_9GAMM</name>
<dbReference type="PANTHER" id="PTHR30469:SF16">
    <property type="entry name" value="HAE1 FAMILY EFFLUX PUMP MFP COMPONENT"/>
    <property type="match status" value="1"/>
</dbReference>
<dbReference type="Pfam" id="PF25989">
    <property type="entry name" value="YknX_C"/>
    <property type="match status" value="1"/>
</dbReference>
<evidence type="ECO:0000313" key="5">
    <source>
        <dbReference type="EMBL" id="MCH4294302.1"/>
    </source>
</evidence>
<sequence length="361" mass="39733">MKKVLILLALVGGAGAWYLYTQSEPTAQAQRPRPIPNVVVTKVELQTVRDEVEALGTTRANESVTITAKVTETVTRVNFTDGDVVRQGQLLVQLQDAEQRARVQVAKVKVSDNQREFDRIRSLVTSQTVAELERDRLQTQIDTSRAELEQAESALRDRAVTAPFAGRLGLRQVSPGALVTPGTAITTLDDISIIKLDFAVPERFLPQLNPGKTLEAEAVAYAGEVFQGKVISIDSRINPSTRAVTIRAEIPNKDGRLLPGMLMKIRLIKTSREAMMVPESAIIPVQKRHYVYIVGADNKVERREVSLGLRKRGWAEIVDGLELGETIMVRGLLKARPGDEVKPEMKEHFSAAVAGDEENAA</sequence>
<evidence type="ECO:0000256" key="1">
    <source>
        <dbReference type="ARBA" id="ARBA00009477"/>
    </source>
</evidence>
<dbReference type="Gene3D" id="1.10.287.470">
    <property type="entry name" value="Helix hairpin bin"/>
    <property type="match status" value="1"/>
</dbReference>
<dbReference type="PANTHER" id="PTHR30469">
    <property type="entry name" value="MULTIDRUG RESISTANCE PROTEIN MDTA"/>
    <property type="match status" value="1"/>
</dbReference>
<dbReference type="Gene3D" id="2.40.30.170">
    <property type="match status" value="1"/>
</dbReference>
<dbReference type="FunFam" id="2.40.30.170:FF:000010">
    <property type="entry name" value="Efflux RND transporter periplasmic adaptor subunit"/>
    <property type="match status" value="1"/>
</dbReference>
<organism evidence="5 6">
    <name type="scientific">Shewanella zhuhaiensis</name>
    <dbReference type="NCBI Taxonomy" id="2919576"/>
    <lineage>
        <taxon>Bacteria</taxon>
        <taxon>Pseudomonadati</taxon>
        <taxon>Pseudomonadota</taxon>
        <taxon>Gammaproteobacteria</taxon>
        <taxon>Alteromonadales</taxon>
        <taxon>Shewanellaceae</taxon>
        <taxon>Shewanella</taxon>
    </lineage>
</organism>
<proteinExistence type="inferred from homology"/>
<dbReference type="NCBIfam" id="TIGR01730">
    <property type="entry name" value="RND_mfp"/>
    <property type="match status" value="1"/>
</dbReference>
<feature type="domain" description="Multidrug resistance protein MdtA-like barrel-sandwich hybrid" evidence="2">
    <location>
        <begin position="63"/>
        <end position="184"/>
    </location>
</feature>
<dbReference type="InterPro" id="IPR058625">
    <property type="entry name" value="MdtA-like_BSH"/>
</dbReference>
<dbReference type="Pfam" id="PF25917">
    <property type="entry name" value="BSH_RND"/>
    <property type="match status" value="1"/>
</dbReference>
<dbReference type="Pfam" id="PF25954">
    <property type="entry name" value="Beta-barrel_RND_2"/>
    <property type="match status" value="1"/>
</dbReference>
<dbReference type="RefSeq" id="WP_240590676.1">
    <property type="nucleotide sequence ID" value="NZ_JAKUDL010000002.1"/>
</dbReference>
<evidence type="ECO:0000313" key="6">
    <source>
        <dbReference type="Proteomes" id="UP001297581"/>
    </source>
</evidence>
<dbReference type="InterPro" id="IPR006143">
    <property type="entry name" value="RND_pump_MFP"/>
</dbReference>